<dbReference type="SUPFAM" id="SSF88946">
    <property type="entry name" value="Sigma2 domain of RNA polymerase sigma factors"/>
    <property type="match status" value="1"/>
</dbReference>
<evidence type="ECO:0000259" key="3">
    <source>
        <dbReference type="Pfam" id="PF20239"/>
    </source>
</evidence>
<dbReference type="RefSeq" id="WP_004119169.1">
    <property type="nucleotide sequence ID" value="NZ_AQHN01000062.1"/>
</dbReference>
<dbReference type="AlphaFoldDB" id="N6UYH5"/>
<dbReference type="PATRIC" id="fig|363754.4.peg.3367"/>
<dbReference type="Pfam" id="PF08281">
    <property type="entry name" value="Sigma70_r4_2"/>
    <property type="match status" value="1"/>
</dbReference>
<accession>N6UYH5</accession>
<evidence type="ECO:0000259" key="1">
    <source>
        <dbReference type="Pfam" id="PF04542"/>
    </source>
</evidence>
<dbReference type="InterPro" id="IPR013325">
    <property type="entry name" value="RNA_pol_sigma_r2"/>
</dbReference>
<evidence type="ECO:0000313" key="5">
    <source>
        <dbReference type="Proteomes" id="UP000012429"/>
    </source>
</evidence>
<dbReference type="GO" id="GO:0016987">
    <property type="term" value="F:sigma factor activity"/>
    <property type="evidence" value="ECO:0007669"/>
    <property type="project" value="InterPro"/>
</dbReference>
<dbReference type="EMBL" id="AQHN01000062">
    <property type="protein sequence ID" value="ENN86720.1"/>
    <property type="molecule type" value="Genomic_DNA"/>
</dbReference>
<feature type="domain" description="RNA polymerase sigma factor 70 region 4 type 2" evidence="2">
    <location>
        <begin position="110"/>
        <end position="160"/>
    </location>
</feature>
<dbReference type="Pfam" id="PF20239">
    <property type="entry name" value="DUF6596"/>
    <property type="match status" value="1"/>
</dbReference>
<comment type="caution">
    <text evidence="4">The sequence shown here is derived from an EMBL/GenBank/DDBJ whole genome shotgun (WGS) entry which is preliminary data.</text>
</comment>
<dbReference type="Proteomes" id="UP000012429">
    <property type="component" value="Unassembled WGS sequence"/>
</dbReference>
<dbReference type="Gene3D" id="1.10.1740.10">
    <property type="match status" value="1"/>
</dbReference>
<dbReference type="OrthoDB" id="9780299at2"/>
<feature type="domain" description="DUF6596" evidence="3">
    <location>
        <begin position="179"/>
        <end position="278"/>
    </location>
</feature>
<organism evidence="4 5">
    <name type="scientific">Rhizobium freirei PRF 81</name>
    <dbReference type="NCBI Taxonomy" id="363754"/>
    <lineage>
        <taxon>Bacteria</taxon>
        <taxon>Pseudomonadati</taxon>
        <taxon>Pseudomonadota</taxon>
        <taxon>Alphaproteobacteria</taxon>
        <taxon>Hyphomicrobiales</taxon>
        <taxon>Rhizobiaceae</taxon>
        <taxon>Rhizobium/Agrobacterium group</taxon>
        <taxon>Rhizobium</taxon>
    </lineage>
</organism>
<feature type="domain" description="RNA polymerase sigma-70 region 2" evidence="1">
    <location>
        <begin position="15"/>
        <end position="75"/>
    </location>
</feature>
<gene>
    <name evidence="4" type="ORF">RHSP_30076</name>
</gene>
<dbReference type="InterPro" id="IPR013324">
    <property type="entry name" value="RNA_pol_sigma_r3/r4-like"/>
</dbReference>
<dbReference type="InterPro" id="IPR007627">
    <property type="entry name" value="RNA_pol_sigma70_r2"/>
</dbReference>
<reference evidence="4 5" key="1">
    <citation type="journal article" date="2012" name="BMC Genomics">
        <title>Genomic basis of broad host range and environmental adaptability of Rhizobium tropici CIAT 899 and Rhizobium sp. PRF 81 which are used in inoculants for common bean (Phaseolus vulgaris L.).</title>
        <authorList>
            <person name="Ormeno-Orrillo E."/>
            <person name="Menna P."/>
            <person name="Almeida L.G."/>
            <person name="Ollero F.J."/>
            <person name="Nicolas M.F."/>
            <person name="Pains Rodrigues E."/>
            <person name="Shigueyoshi Nakatani A."/>
            <person name="Silva Batista J.S."/>
            <person name="Oliveira Chueire L.M."/>
            <person name="Souza R.C."/>
            <person name="Ribeiro Vasconcelos A.T."/>
            <person name="Megias M."/>
            <person name="Hungria M."/>
            <person name="Martinez-Romero E."/>
        </authorList>
    </citation>
    <scope>NUCLEOTIDE SEQUENCE [LARGE SCALE GENOMIC DNA]</scope>
    <source>
        <strain evidence="4 5">PRF 81</strain>
    </source>
</reference>
<sequence>MNGAALDRVFREASGRIIAALAARFRDLALAEDAFSESCLRAVRAWPVHGVPGDPAAWLYRVGERVALDTARRRRVRAQNIPDPPAAEKNAEDTMMGDAFVIPDERLRLIFICCHPAVAPEARAALTLRLVCGLTVTEIARAFLIQEATLAQRLVRAKHKIAKAKVPFALPPRDSWPERMEAILSTLEIAYSKAHDDAGGTGSHTGFASEILRLTKLLIDLVPHAGEAFALAALIRYAEARRPARVDGEGVIIPLAQQDPGLWRRDLIAEADTLLLEARALAPATSRTLQAQLQCAWCTRRSLSEPPPWPVVLSLYDRLLELRDDPVVRLNRAVALTEVEGAAIALREVEALASPSLENFLPYHAVRADLLARTGQLDAARVAYSKAIALEPSTAEGRWLRRKTAMLGRA</sequence>
<dbReference type="InterPro" id="IPR011990">
    <property type="entry name" value="TPR-like_helical_dom_sf"/>
</dbReference>
<dbReference type="InterPro" id="IPR013249">
    <property type="entry name" value="RNA_pol_sigma70_r4_t2"/>
</dbReference>
<dbReference type="Gene3D" id="1.25.40.10">
    <property type="entry name" value="Tetratricopeptide repeat domain"/>
    <property type="match status" value="1"/>
</dbReference>
<evidence type="ECO:0000313" key="4">
    <source>
        <dbReference type="EMBL" id="ENN86720.1"/>
    </source>
</evidence>
<dbReference type="Gene3D" id="1.10.10.10">
    <property type="entry name" value="Winged helix-like DNA-binding domain superfamily/Winged helix DNA-binding domain"/>
    <property type="match status" value="1"/>
</dbReference>
<evidence type="ECO:0000259" key="2">
    <source>
        <dbReference type="Pfam" id="PF08281"/>
    </source>
</evidence>
<dbReference type="PANTHER" id="PTHR47756">
    <property type="entry name" value="BLL6612 PROTEIN-RELATED"/>
    <property type="match status" value="1"/>
</dbReference>
<name>N6UYH5_9HYPH</name>
<protein>
    <recommendedName>
        <fullName evidence="6">RNA polymerase, sigma-24 subunit, ECF subfamily</fullName>
    </recommendedName>
</protein>
<dbReference type="InterPro" id="IPR036388">
    <property type="entry name" value="WH-like_DNA-bd_sf"/>
</dbReference>
<dbReference type="SUPFAM" id="SSF48452">
    <property type="entry name" value="TPR-like"/>
    <property type="match status" value="1"/>
</dbReference>
<proteinExistence type="predicted"/>
<dbReference type="Pfam" id="PF04542">
    <property type="entry name" value="Sigma70_r2"/>
    <property type="match status" value="1"/>
</dbReference>
<dbReference type="SUPFAM" id="SSF88659">
    <property type="entry name" value="Sigma3 and sigma4 domains of RNA polymerase sigma factors"/>
    <property type="match status" value="1"/>
</dbReference>
<dbReference type="STRING" id="363754.RHSP_30076"/>
<dbReference type="GO" id="GO:0006352">
    <property type="term" value="P:DNA-templated transcription initiation"/>
    <property type="evidence" value="ECO:0007669"/>
    <property type="project" value="InterPro"/>
</dbReference>
<dbReference type="PANTHER" id="PTHR47756:SF2">
    <property type="entry name" value="BLL6612 PROTEIN"/>
    <property type="match status" value="1"/>
</dbReference>
<dbReference type="GO" id="GO:0003677">
    <property type="term" value="F:DNA binding"/>
    <property type="evidence" value="ECO:0007669"/>
    <property type="project" value="InterPro"/>
</dbReference>
<keyword evidence="5" id="KW-1185">Reference proteome</keyword>
<dbReference type="InterPro" id="IPR046531">
    <property type="entry name" value="DUF6596"/>
</dbReference>
<evidence type="ECO:0008006" key="6">
    <source>
        <dbReference type="Google" id="ProtNLM"/>
    </source>
</evidence>